<keyword evidence="2 7" id="KW-0699">rRNA-binding</keyword>
<evidence type="ECO:0000256" key="2">
    <source>
        <dbReference type="ARBA" id="ARBA00022730"/>
    </source>
</evidence>
<reference evidence="10 11" key="1">
    <citation type="journal article" date="2016" name="Nat. Commun.">
        <title>Thousands of microbial genomes shed light on interconnected biogeochemical processes in an aquifer system.</title>
        <authorList>
            <person name="Anantharaman K."/>
            <person name="Brown C.T."/>
            <person name="Hug L.A."/>
            <person name="Sharon I."/>
            <person name="Castelle C.J."/>
            <person name="Probst A.J."/>
            <person name="Thomas B.C."/>
            <person name="Singh A."/>
            <person name="Wilkins M.J."/>
            <person name="Karaoz U."/>
            <person name="Brodie E.L."/>
            <person name="Williams K.H."/>
            <person name="Hubbard S.S."/>
            <person name="Banfield J.F."/>
        </authorList>
    </citation>
    <scope>NUCLEOTIDE SEQUENCE [LARGE SCALE GENOMIC DNA]</scope>
</reference>
<dbReference type="InterPro" id="IPR005324">
    <property type="entry name" value="Ribosomal_uS5_C"/>
</dbReference>
<dbReference type="PANTHER" id="PTHR48277:SF1">
    <property type="entry name" value="MITOCHONDRIAL RIBOSOMAL PROTEIN S5"/>
    <property type="match status" value="1"/>
</dbReference>
<evidence type="ECO:0000259" key="9">
    <source>
        <dbReference type="PROSITE" id="PS50881"/>
    </source>
</evidence>
<evidence type="ECO:0000313" key="10">
    <source>
        <dbReference type="EMBL" id="OGE89750.1"/>
    </source>
</evidence>
<keyword evidence="3 7" id="KW-0694">RNA-binding</keyword>
<comment type="function">
    <text evidence="7">With S4 and S12 plays an important role in translational accuracy.</text>
</comment>
<sequence>MQRQKNQRREDRGERREFEQTVVEVSRVTRVVAGGKRMRFRALVVIGDKKGLIGMAVKKGADVSEAVNKAVTAAKKHMFRVPMAGSTIPHEVRAKFKASKILLKPARPGTGVIAGGSVRAVVEAAGISDILSKMLGSSNKINNIKAVFEALKTLKAPRQAKKEEARQ</sequence>
<accession>A0A1F5PJ70</accession>
<dbReference type="Gene3D" id="3.30.230.10">
    <property type="match status" value="1"/>
</dbReference>
<gene>
    <name evidence="7" type="primary">rpsE</name>
    <name evidence="10" type="ORF">A2722_03630</name>
</gene>
<comment type="similarity">
    <text evidence="1 7 8">Belongs to the universal ribosomal protein uS5 family.</text>
</comment>
<dbReference type="Proteomes" id="UP000178377">
    <property type="component" value="Unassembled WGS sequence"/>
</dbReference>
<protein>
    <recommendedName>
        <fullName evidence="6 7">Small ribosomal subunit protein uS5</fullName>
    </recommendedName>
</protein>
<evidence type="ECO:0000256" key="7">
    <source>
        <dbReference type="HAMAP-Rule" id="MF_01307"/>
    </source>
</evidence>
<keyword evidence="4 7" id="KW-0689">Ribosomal protein</keyword>
<comment type="function">
    <text evidence="7">Located at the back of the 30S subunit body where it stabilizes the conformation of the head with respect to the body.</text>
</comment>
<evidence type="ECO:0000256" key="4">
    <source>
        <dbReference type="ARBA" id="ARBA00022980"/>
    </source>
</evidence>
<dbReference type="InterPro" id="IPR013810">
    <property type="entry name" value="Ribosomal_uS5_N"/>
</dbReference>
<dbReference type="InterPro" id="IPR005712">
    <property type="entry name" value="Ribosomal_uS5_bac-type"/>
</dbReference>
<dbReference type="InterPro" id="IPR000851">
    <property type="entry name" value="Ribosomal_uS5"/>
</dbReference>
<dbReference type="Gene3D" id="3.30.160.20">
    <property type="match status" value="1"/>
</dbReference>
<dbReference type="Pfam" id="PF03719">
    <property type="entry name" value="Ribosomal_S5_C"/>
    <property type="match status" value="1"/>
</dbReference>
<dbReference type="PANTHER" id="PTHR48277">
    <property type="entry name" value="MITOCHONDRIAL RIBOSOMAL PROTEIN S5"/>
    <property type="match status" value="1"/>
</dbReference>
<dbReference type="InterPro" id="IPR018192">
    <property type="entry name" value="Ribosomal_uS5_N_CS"/>
</dbReference>
<comment type="caution">
    <text evidence="10">The sequence shown here is derived from an EMBL/GenBank/DDBJ whole genome shotgun (WGS) entry which is preliminary data.</text>
</comment>
<comment type="domain">
    <text evidence="7">The N-terminal domain interacts with the head of the 30S subunit; the C-terminal domain interacts with the body and contacts protein S4. The interaction surface between S4 and S5 is involved in control of translational fidelity.</text>
</comment>
<dbReference type="GO" id="GO:0015935">
    <property type="term" value="C:small ribosomal subunit"/>
    <property type="evidence" value="ECO:0007669"/>
    <property type="project" value="InterPro"/>
</dbReference>
<dbReference type="PROSITE" id="PS50881">
    <property type="entry name" value="S5_DSRBD"/>
    <property type="match status" value="1"/>
</dbReference>
<dbReference type="Pfam" id="PF00333">
    <property type="entry name" value="Ribosomal_S5"/>
    <property type="match status" value="1"/>
</dbReference>
<dbReference type="SUPFAM" id="SSF54768">
    <property type="entry name" value="dsRNA-binding domain-like"/>
    <property type="match status" value="1"/>
</dbReference>
<dbReference type="GO" id="GO:0019843">
    <property type="term" value="F:rRNA binding"/>
    <property type="evidence" value="ECO:0007669"/>
    <property type="project" value="UniProtKB-UniRule"/>
</dbReference>
<evidence type="ECO:0000256" key="3">
    <source>
        <dbReference type="ARBA" id="ARBA00022884"/>
    </source>
</evidence>
<dbReference type="GO" id="GO:0005737">
    <property type="term" value="C:cytoplasm"/>
    <property type="evidence" value="ECO:0007669"/>
    <property type="project" value="UniProtKB-ARBA"/>
</dbReference>
<evidence type="ECO:0000256" key="8">
    <source>
        <dbReference type="RuleBase" id="RU003823"/>
    </source>
</evidence>
<dbReference type="GO" id="GO:0003735">
    <property type="term" value="F:structural constituent of ribosome"/>
    <property type="evidence" value="ECO:0007669"/>
    <property type="project" value="UniProtKB-UniRule"/>
</dbReference>
<evidence type="ECO:0000313" key="11">
    <source>
        <dbReference type="Proteomes" id="UP000178377"/>
    </source>
</evidence>
<dbReference type="FunFam" id="3.30.230.10:FF:000002">
    <property type="entry name" value="30S ribosomal protein S5"/>
    <property type="match status" value="1"/>
</dbReference>
<dbReference type="AlphaFoldDB" id="A0A1F5PJ70"/>
<comment type="subunit">
    <text evidence="7">Part of the 30S ribosomal subunit. Contacts proteins S4 and S8.</text>
</comment>
<proteinExistence type="inferred from homology"/>
<dbReference type="EMBL" id="MFEO01000017">
    <property type="protein sequence ID" value="OGE89750.1"/>
    <property type="molecule type" value="Genomic_DNA"/>
</dbReference>
<evidence type="ECO:0000256" key="5">
    <source>
        <dbReference type="ARBA" id="ARBA00023274"/>
    </source>
</evidence>
<dbReference type="PROSITE" id="PS00585">
    <property type="entry name" value="RIBOSOMAL_S5"/>
    <property type="match status" value="1"/>
</dbReference>
<feature type="domain" description="S5 DRBM" evidence="9">
    <location>
        <begin position="18"/>
        <end position="81"/>
    </location>
</feature>
<dbReference type="HAMAP" id="MF_01307_B">
    <property type="entry name" value="Ribosomal_uS5_B"/>
    <property type="match status" value="1"/>
</dbReference>
<dbReference type="InterPro" id="IPR020568">
    <property type="entry name" value="Ribosomal_Su5_D2-typ_SF"/>
</dbReference>
<dbReference type="NCBIfam" id="TIGR01021">
    <property type="entry name" value="rpsE_bact"/>
    <property type="match status" value="1"/>
</dbReference>
<evidence type="ECO:0000256" key="6">
    <source>
        <dbReference type="ARBA" id="ARBA00035255"/>
    </source>
</evidence>
<dbReference type="GO" id="GO:0006412">
    <property type="term" value="P:translation"/>
    <property type="evidence" value="ECO:0007669"/>
    <property type="project" value="UniProtKB-UniRule"/>
</dbReference>
<dbReference type="STRING" id="1817828.A2722_03630"/>
<dbReference type="SUPFAM" id="SSF54211">
    <property type="entry name" value="Ribosomal protein S5 domain 2-like"/>
    <property type="match status" value="1"/>
</dbReference>
<name>A0A1F5PJ70_9BACT</name>
<evidence type="ECO:0000256" key="1">
    <source>
        <dbReference type="ARBA" id="ARBA00008945"/>
    </source>
</evidence>
<dbReference type="InterPro" id="IPR014721">
    <property type="entry name" value="Ribsml_uS5_D2-typ_fold_subgr"/>
</dbReference>
<organism evidence="10 11">
    <name type="scientific">Candidatus Doudnabacteria bacterium RIFCSPHIGHO2_01_FULL_50_11</name>
    <dbReference type="NCBI Taxonomy" id="1817828"/>
    <lineage>
        <taxon>Bacteria</taxon>
        <taxon>Candidatus Doudnaibacteriota</taxon>
    </lineage>
</organism>
<keyword evidence="5 7" id="KW-0687">Ribonucleoprotein</keyword>